<dbReference type="EC" id="3.6.1.31" evidence="1"/>
<organism evidence="1 2">
    <name type="scientific">Petralouisia muris</name>
    <dbReference type="NCBI Taxonomy" id="3032872"/>
    <lineage>
        <taxon>Bacteria</taxon>
        <taxon>Bacillati</taxon>
        <taxon>Bacillota</taxon>
        <taxon>Clostridia</taxon>
        <taxon>Lachnospirales</taxon>
        <taxon>Lachnospiraceae</taxon>
        <taxon>Petralouisia</taxon>
    </lineage>
</organism>
<evidence type="ECO:0000313" key="2">
    <source>
        <dbReference type="Proteomes" id="UP000304953"/>
    </source>
</evidence>
<dbReference type="EC" id="3.5.4.19" evidence="1"/>
<accession>A0AC61RY27</accession>
<reference evidence="1" key="1">
    <citation type="submission" date="2019-04" db="EMBL/GenBank/DDBJ databases">
        <title>Microbes associate with the intestines of laboratory mice.</title>
        <authorList>
            <person name="Navarre W."/>
            <person name="Wong E."/>
            <person name="Huang K."/>
            <person name="Tropini C."/>
            <person name="Ng K."/>
            <person name="Yu B."/>
        </authorList>
    </citation>
    <scope>NUCLEOTIDE SEQUENCE</scope>
    <source>
        <strain evidence="1">NM01_1-7b</strain>
    </source>
</reference>
<proteinExistence type="predicted"/>
<evidence type="ECO:0000313" key="1">
    <source>
        <dbReference type="EMBL" id="TGY96749.1"/>
    </source>
</evidence>
<protein>
    <submittedName>
        <fullName evidence="1">Bifunctional phosphoribosyl-AMP cyclohydrolase/phosphoribosyl-ATP diphosphatase HisIE</fullName>
        <ecNumber evidence="1">3.5.4.19</ecNumber>
        <ecNumber evidence="1">3.6.1.31</ecNumber>
    </submittedName>
</protein>
<comment type="caution">
    <text evidence="1">The sequence shown here is derived from an EMBL/GenBank/DDBJ whole genome shotgun (WGS) entry which is preliminary data.</text>
</comment>
<dbReference type="EMBL" id="SRYA01000013">
    <property type="protein sequence ID" value="TGY96749.1"/>
    <property type="molecule type" value="Genomic_DNA"/>
</dbReference>
<dbReference type="Proteomes" id="UP000304953">
    <property type="component" value="Unassembled WGS sequence"/>
</dbReference>
<gene>
    <name evidence="1" type="ORF">E5329_08255</name>
</gene>
<keyword evidence="1" id="KW-0378">Hydrolase</keyword>
<keyword evidence="2" id="KW-1185">Reference proteome</keyword>
<name>A0AC61RY27_9FIRM</name>
<sequence length="426" mass="48628">MEHKNLIATIYLKNGMAVKGKNNPEIAGDLRELAKTYNDSGVDKLYIFDLSTSDTEHEINLHTVKELSRIVEIPIYGAGCISRLEDIKKLIYAGCKGIILDSGRHETIALAKEGAKRFGRDKMLVSMENVDLIFKHRKEVTEHVHKLVVFNEGIIESLENITDLPFSVIIEGYDKDRWVEILKKDSVSGIGGSYISDPNTYVTELKQTLAAEGIETKKFETSMEWSEFKLNADGMIPVIVQDYQTSEVLMMAYMNEEAFHTTLFLGKMTYYSRSRNELWIKGETSGHYQYVKSLTIDCDKDTLLARVSQVGAACHTGNTSCFFQEIVKKEFTTKNPLKVFESVYDVIKDRKENPKDGSYTNYLFEKGIDKILKKLGEEATEIVIASKNTEKEEIKYEISDFLYHMMVLMVEKGVTWEDIVEELSQR</sequence>